<dbReference type="EMBL" id="JAUOEK010000120">
    <property type="protein sequence ID" value="MDO5970518.1"/>
    <property type="molecule type" value="Genomic_DNA"/>
</dbReference>
<proteinExistence type="predicted"/>
<gene>
    <name evidence="2" type="ORF">Q4Q35_11940</name>
</gene>
<protein>
    <submittedName>
        <fullName evidence="2">Tetratricopeptide repeat protein</fullName>
    </submittedName>
</protein>
<dbReference type="PROSITE" id="PS50005">
    <property type="entry name" value="TPR"/>
    <property type="match status" value="1"/>
</dbReference>
<evidence type="ECO:0000313" key="2">
    <source>
        <dbReference type="EMBL" id="MDO5970518.1"/>
    </source>
</evidence>
<comment type="caution">
    <text evidence="2">The sequence shown here is derived from an EMBL/GenBank/DDBJ whole genome shotgun (WGS) entry which is preliminary data.</text>
</comment>
<evidence type="ECO:0000256" key="1">
    <source>
        <dbReference type="PROSITE-ProRule" id="PRU00339"/>
    </source>
</evidence>
<dbReference type="Gene3D" id="1.25.40.10">
    <property type="entry name" value="Tetratricopeptide repeat domain"/>
    <property type="match status" value="2"/>
</dbReference>
<keyword evidence="1" id="KW-0802">TPR repeat</keyword>
<keyword evidence="3" id="KW-1185">Reference proteome</keyword>
<dbReference type="RefSeq" id="WP_303278206.1">
    <property type="nucleotide sequence ID" value="NZ_JAUOEK010000120.1"/>
</dbReference>
<reference evidence="2" key="1">
    <citation type="submission" date="2023-07" db="EMBL/GenBank/DDBJ databases">
        <title>Two novel species in the genus Flavivirga.</title>
        <authorList>
            <person name="Kwon K."/>
        </authorList>
    </citation>
    <scope>NUCLEOTIDE SEQUENCE</scope>
    <source>
        <strain evidence="2">KCTC 52353</strain>
    </source>
</reference>
<dbReference type="InterPro" id="IPR011990">
    <property type="entry name" value="TPR-like_helical_dom_sf"/>
</dbReference>
<dbReference type="SUPFAM" id="SSF48452">
    <property type="entry name" value="TPR-like"/>
    <property type="match status" value="1"/>
</dbReference>
<accession>A0ABT8WBK4</accession>
<name>A0ABT8WBK4_9FLAO</name>
<dbReference type="Pfam" id="PF13424">
    <property type="entry name" value="TPR_12"/>
    <property type="match status" value="1"/>
</dbReference>
<sequence>MLFYIYGMLQTSLIFLICFCINISEAQRENHPKTLKEEILTTCPICTLNEHEFKQIGSNDFHNAHAYFYINDIDTSFDLVSKLIERQKYKKLQFNLILYALKGKILREKKLYGASLKNLNLAIAAGELCNSRYVPTLHTSIAEIYIIQESYQKAVKILEDWKSNAPVESINASTNFHNLGLCYILLKEYDKAEENLLMAYQLNNKAKDTLGLAESFLDIANLYYTQYKDDLAFPYFVKGLAFAKRANDLDVLSNAHFNLSVVHENKKEFEKALEHRKAYEKIQDSIWNRDKIFQLAQNDKGIAIAVKEEILKAEILKKQLYSMLTGFF</sequence>
<evidence type="ECO:0000313" key="3">
    <source>
        <dbReference type="Proteomes" id="UP001176883"/>
    </source>
</evidence>
<dbReference type="SMART" id="SM00028">
    <property type="entry name" value="TPR"/>
    <property type="match status" value="3"/>
</dbReference>
<dbReference type="Proteomes" id="UP001176883">
    <property type="component" value="Unassembled WGS sequence"/>
</dbReference>
<organism evidence="2 3">
    <name type="scientific">Flavivirga aquimarina</name>
    <dbReference type="NCBI Taxonomy" id="2027862"/>
    <lineage>
        <taxon>Bacteria</taxon>
        <taxon>Pseudomonadati</taxon>
        <taxon>Bacteroidota</taxon>
        <taxon>Flavobacteriia</taxon>
        <taxon>Flavobacteriales</taxon>
        <taxon>Flavobacteriaceae</taxon>
        <taxon>Flavivirga</taxon>
    </lineage>
</organism>
<dbReference type="InterPro" id="IPR019734">
    <property type="entry name" value="TPR_rpt"/>
</dbReference>
<feature type="repeat" description="TPR" evidence="1">
    <location>
        <begin position="173"/>
        <end position="206"/>
    </location>
</feature>